<keyword evidence="2" id="KW-0808">Transferase</keyword>
<sequence>MVLLPLLYLQLTGRKRRERGMTSYHLLQVAFSPFKEGSVTLNNMFICQIVFFGMCEVLTNRQSIDLFASGFVFIKLLLEPFWSCMLKKQMQIIFYLNFGTEWSLLSNYQFSDLGRIWIIYKAPTRARVFCVDLQSVTCEISLEDGNVLIYNAVYASNEEEERRKLWSSLRNTEVKFGLSNRPWMINGDFNEILCPAETSNDNIVCSTRGMRLFGDCLADLSLFDLPFRGPKFTWTNKRSVDHIGKKLDRCLVNGCWLSRFPTSHCTFEAPEFSDHTPCHIQLVTPPPSYGSRPFKFFCLLTKHPKFMDVVMDAWVQVGVSVSSLKDFCFKLKKMKAPLKTLMKDNFSGLEKRVIEAHLKLNALQLFALNDPSPVNLQNELIVKEVWMHLSLAEESFFKQKSRLRWLGEGDFNTSFFHKVSAARSAGNAIKLLLKPDGSVTSSLQEVHELVVDHFAGILCTIKGRFCPQLAEFLSSLIQTTCSVAHQSSLAAPFSDEAIKTCLFKMPRNKTPGPDGFPTEFFKSTWSIIGHDLTLGVRQFFLDSFIPSALNSTSLVLIPKRPGAIEVKDFRPISCLNTVYKIISRLLVDRLKVLLPDLILPNQTAFVKGRLLMENVLLASEVMQGYHLDSGKERITLKVDIAKAFDSVRHGTLFLALFRRIRFLSSGFY</sequence>
<protein>
    <submittedName>
        <fullName evidence="2">Reverse transcriptase domain</fullName>
    </submittedName>
</protein>
<comment type="caution">
    <text evidence="2">The sequence shown here is derived from an EMBL/GenBank/DDBJ whole genome shotgun (WGS) entry which is preliminary data.</text>
</comment>
<keyword evidence="3" id="KW-1185">Reference proteome</keyword>
<evidence type="ECO:0000313" key="2">
    <source>
        <dbReference type="EMBL" id="KAG7563908.1"/>
    </source>
</evidence>
<dbReference type="CDD" id="cd01650">
    <property type="entry name" value="RT_nLTR_like"/>
    <property type="match status" value="1"/>
</dbReference>
<accession>A0A8T1ZSY4</accession>
<dbReference type="AlphaFoldDB" id="A0A8T1ZSY4"/>
<keyword evidence="2" id="KW-0695">RNA-directed DNA polymerase</keyword>
<dbReference type="PROSITE" id="PS50878">
    <property type="entry name" value="RT_POL"/>
    <property type="match status" value="1"/>
</dbReference>
<keyword evidence="2" id="KW-0548">Nucleotidyltransferase</keyword>
<dbReference type="PANTHER" id="PTHR33710">
    <property type="entry name" value="BNAC02G09200D PROTEIN"/>
    <property type="match status" value="1"/>
</dbReference>
<dbReference type="OrthoDB" id="1749972at2759"/>
<proteinExistence type="predicted"/>
<dbReference type="EMBL" id="JAEFBJ010000010">
    <property type="protein sequence ID" value="KAG7563908.1"/>
    <property type="molecule type" value="Genomic_DNA"/>
</dbReference>
<gene>
    <name evidence="2" type="ORF">ISN44_As10g006650</name>
</gene>
<dbReference type="PANTHER" id="PTHR33710:SF77">
    <property type="entry name" value="DNASE I-LIKE SUPERFAMILY PROTEIN"/>
    <property type="match status" value="1"/>
</dbReference>
<evidence type="ECO:0000259" key="1">
    <source>
        <dbReference type="PROSITE" id="PS50878"/>
    </source>
</evidence>
<name>A0A8T1ZSY4_ARASU</name>
<dbReference type="Proteomes" id="UP000694251">
    <property type="component" value="Chromosome 10"/>
</dbReference>
<dbReference type="Pfam" id="PF00078">
    <property type="entry name" value="RVT_1"/>
    <property type="match status" value="1"/>
</dbReference>
<reference evidence="2 3" key="1">
    <citation type="submission" date="2020-12" db="EMBL/GenBank/DDBJ databases">
        <title>Concerted genomic and epigenomic changes stabilize Arabidopsis allopolyploids.</title>
        <authorList>
            <person name="Chen Z."/>
        </authorList>
    </citation>
    <scope>NUCLEOTIDE SEQUENCE [LARGE SCALE GENOMIC DNA]</scope>
    <source>
        <strain evidence="2">As9502</strain>
        <tissue evidence="2">Leaf</tissue>
    </source>
</reference>
<dbReference type="GO" id="GO:0003964">
    <property type="term" value="F:RNA-directed DNA polymerase activity"/>
    <property type="evidence" value="ECO:0007669"/>
    <property type="project" value="UniProtKB-KW"/>
</dbReference>
<organism evidence="2 3">
    <name type="scientific">Arabidopsis suecica</name>
    <name type="common">Swedish thale-cress</name>
    <name type="synonym">Cardaminopsis suecica</name>
    <dbReference type="NCBI Taxonomy" id="45249"/>
    <lineage>
        <taxon>Eukaryota</taxon>
        <taxon>Viridiplantae</taxon>
        <taxon>Streptophyta</taxon>
        <taxon>Embryophyta</taxon>
        <taxon>Tracheophyta</taxon>
        <taxon>Spermatophyta</taxon>
        <taxon>Magnoliopsida</taxon>
        <taxon>eudicotyledons</taxon>
        <taxon>Gunneridae</taxon>
        <taxon>Pentapetalae</taxon>
        <taxon>rosids</taxon>
        <taxon>malvids</taxon>
        <taxon>Brassicales</taxon>
        <taxon>Brassicaceae</taxon>
        <taxon>Camelineae</taxon>
        <taxon>Arabidopsis</taxon>
    </lineage>
</organism>
<feature type="domain" description="Reverse transcriptase" evidence="1">
    <location>
        <begin position="538"/>
        <end position="668"/>
    </location>
</feature>
<dbReference type="InterPro" id="IPR000477">
    <property type="entry name" value="RT_dom"/>
</dbReference>
<evidence type="ECO:0000313" key="3">
    <source>
        <dbReference type="Proteomes" id="UP000694251"/>
    </source>
</evidence>